<evidence type="ECO:0000256" key="7">
    <source>
        <dbReference type="HAMAP-Rule" id="MF_00503"/>
    </source>
</evidence>
<dbReference type="InterPro" id="IPR009027">
    <property type="entry name" value="Ribosomal_bL9/RNase_H1_N"/>
</dbReference>
<proteinExistence type="inferred from homology"/>
<evidence type="ECO:0000259" key="9">
    <source>
        <dbReference type="PROSITE" id="PS00651"/>
    </source>
</evidence>
<reference evidence="10 11" key="1">
    <citation type="submission" date="2019-01" db="EMBL/GenBank/DDBJ databases">
        <title>Draft Genome Sequences of Helcococcus ovis Strains Isolated from the Uterus and Vagina of Dairy Cows with Metritis.</title>
        <authorList>
            <person name="Cunha F."/>
            <person name="Jeon S.J."/>
            <person name="Kutzer P."/>
            <person name="Galvao K.N."/>
        </authorList>
    </citation>
    <scope>NUCLEOTIDE SEQUENCE [LARGE SCALE GENOMIC DNA]</scope>
    <source>
        <strain evidence="10 11">KG-37</strain>
    </source>
</reference>
<dbReference type="Proteomes" id="UP000297454">
    <property type="component" value="Unassembled WGS sequence"/>
</dbReference>
<dbReference type="InterPro" id="IPR036791">
    <property type="entry name" value="Ribosomal_bL9_C_sf"/>
</dbReference>
<comment type="function">
    <text evidence="7">Binds to the 23S rRNA.</text>
</comment>
<protein>
    <recommendedName>
        <fullName evidence="6 7">Large ribosomal subunit protein bL9</fullName>
    </recommendedName>
</protein>
<dbReference type="PANTHER" id="PTHR21368">
    <property type="entry name" value="50S RIBOSOMAL PROTEIN L9"/>
    <property type="match status" value="1"/>
</dbReference>
<keyword evidence="8" id="KW-0175">Coiled coil</keyword>
<feature type="coiled-coil region" evidence="8">
    <location>
        <begin position="37"/>
        <end position="78"/>
    </location>
</feature>
<dbReference type="GO" id="GO:0005840">
    <property type="term" value="C:ribosome"/>
    <property type="evidence" value="ECO:0007669"/>
    <property type="project" value="UniProtKB-KW"/>
</dbReference>
<dbReference type="Pfam" id="PF03948">
    <property type="entry name" value="Ribosomal_L9_C"/>
    <property type="match status" value="1"/>
</dbReference>
<feature type="domain" description="Ribosomal protein L9" evidence="9">
    <location>
        <begin position="13"/>
        <end position="40"/>
    </location>
</feature>
<keyword evidence="11" id="KW-1185">Reference proteome</keyword>
<dbReference type="GO" id="GO:0003735">
    <property type="term" value="F:structural constituent of ribosome"/>
    <property type="evidence" value="ECO:0007669"/>
    <property type="project" value="InterPro"/>
</dbReference>
<dbReference type="GO" id="GO:0006412">
    <property type="term" value="P:translation"/>
    <property type="evidence" value="ECO:0007669"/>
    <property type="project" value="UniProtKB-UniRule"/>
</dbReference>
<dbReference type="InterPro" id="IPR036935">
    <property type="entry name" value="Ribosomal_bL9_N_sf"/>
</dbReference>
<evidence type="ECO:0000313" key="10">
    <source>
        <dbReference type="EMBL" id="TFF66775.1"/>
    </source>
</evidence>
<dbReference type="Gene3D" id="3.10.430.100">
    <property type="entry name" value="Ribosomal protein L9, C-terminal domain"/>
    <property type="match status" value="1"/>
</dbReference>
<keyword evidence="4 7" id="KW-0689">Ribosomal protein</keyword>
<dbReference type="Gene3D" id="3.40.5.10">
    <property type="entry name" value="Ribosomal protein L9, N-terminal domain"/>
    <property type="match status" value="1"/>
</dbReference>
<evidence type="ECO:0000256" key="8">
    <source>
        <dbReference type="SAM" id="Coils"/>
    </source>
</evidence>
<comment type="similarity">
    <text evidence="1 7">Belongs to the bacterial ribosomal protein bL9 family.</text>
</comment>
<dbReference type="PROSITE" id="PS00651">
    <property type="entry name" value="RIBOSOMAL_L9"/>
    <property type="match status" value="1"/>
</dbReference>
<evidence type="ECO:0000256" key="2">
    <source>
        <dbReference type="ARBA" id="ARBA00022730"/>
    </source>
</evidence>
<evidence type="ECO:0000256" key="6">
    <source>
        <dbReference type="ARBA" id="ARBA00035292"/>
    </source>
</evidence>
<evidence type="ECO:0000256" key="5">
    <source>
        <dbReference type="ARBA" id="ARBA00023274"/>
    </source>
</evidence>
<gene>
    <name evidence="7" type="primary">rplI</name>
    <name evidence="10" type="ORF">EQF91_03195</name>
</gene>
<evidence type="ECO:0000256" key="4">
    <source>
        <dbReference type="ARBA" id="ARBA00022980"/>
    </source>
</evidence>
<dbReference type="Pfam" id="PF01281">
    <property type="entry name" value="Ribosomal_L9_N"/>
    <property type="match status" value="1"/>
</dbReference>
<dbReference type="AlphaFoldDB" id="A0A4R9C4A8"/>
<dbReference type="NCBIfam" id="TIGR00158">
    <property type="entry name" value="L9"/>
    <property type="match status" value="1"/>
</dbReference>
<evidence type="ECO:0000256" key="1">
    <source>
        <dbReference type="ARBA" id="ARBA00010605"/>
    </source>
</evidence>
<comment type="caution">
    <text evidence="10">The sequence shown here is derived from an EMBL/GenBank/DDBJ whole genome shotgun (WGS) entry which is preliminary data.</text>
</comment>
<dbReference type="GO" id="GO:1990904">
    <property type="term" value="C:ribonucleoprotein complex"/>
    <property type="evidence" value="ECO:0007669"/>
    <property type="project" value="UniProtKB-KW"/>
</dbReference>
<dbReference type="InterPro" id="IPR020070">
    <property type="entry name" value="Ribosomal_bL9_N"/>
</dbReference>
<sequence length="150" mass="16803">MKVILKADVKGLGKEGELVNAKTGYARNFLFPNKLAVEATKENKKAWEEELRIRKEEFEANKAEAEKLKEKLESLSVVVKKKSGNDGRLFGSVTSGDIAKALEEKGIEIDKKKVELSDNLKIAGNYVVKVRVFPEMLADLKVEVKPEQLE</sequence>
<evidence type="ECO:0000256" key="3">
    <source>
        <dbReference type="ARBA" id="ARBA00022884"/>
    </source>
</evidence>
<keyword evidence="5 7" id="KW-0687">Ribonucleoprotein</keyword>
<dbReference type="InterPro" id="IPR020069">
    <property type="entry name" value="Ribosomal_bL9_C"/>
</dbReference>
<dbReference type="SUPFAM" id="SSF55653">
    <property type="entry name" value="Ribosomal protein L9 C-domain"/>
    <property type="match status" value="1"/>
</dbReference>
<dbReference type="RefSeq" id="WP_134744480.1">
    <property type="nucleotide sequence ID" value="NZ_JBFNGE010000041.1"/>
</dbReference>
<keyword evidence="3 7" id="KW-0694">RNA-binding</keyword>
<name>A0A4R9C4A8_9FIRM</name>
<dbReference type="InterPro" id="IPR020594">
    <property type="entry name" value="Ribosomal_bL9_bac/chp"/>
</dbReference>
<dbReference type="EMBL" id="SCFR01000007">
    <property type="protein sequence ID" value="TFF66775.1"/>
    <property type="molecule type" value="Genomic_DNA"/>
</dbReference>
<dbReference type="HAMAP" id="MF_00503">
    <property type="entry name" value="Ribosomal_bL9"/>
    <property type="match status" value="1"/>
</dbReference>
<organism evidence="10 11">
    <name type="scientific">Helcococcus ovis</name>
    <dbReference type="NCBI Taxonomy" id="72026"/>
    <lineage>
        <taxon>Bacteria</taxon>
        <taxon>Bacillati</taxon>
        <taxon>Bacillota</taxon>
        <taxon>Tissierellia</taxon>
        <taxon>Tissierellales</taxon>
        <taxon>Peptoniphilaceae</taxon>
        <taxon>Helcococcus</taxon>
    </lineage>
</organism>
<dbReference type="InterPro" id="IPR000244">
    <property type="entry name" value="Ribosomal_bL9"/>
</dbReference>
<dbReference type="GO" id="GO:0019843">
    <property type="term" value="F:rRNA binding"/>
    <property type="evidence" value="ECO:0007669"/>
    <property type="project" value="UniProtKB-UniRule"/>
</dbReference>
<evidence type="ECO:0000313" key="11">
    <source>
        <dbReference type="Proteomes" id="UP000297454"/>
    </source>
</evidence>
<accession>A0A4R9C4A8</accession>
<keyword evidence="2 7" id="KW-0699">rRNA-binding</keyword>
<dbReference type="SUPFAM" id="SSF55658">
    <property type="entry name" value="L9 N-domain-like"/>
    <property type="match status" value="1"/>
</dbReference>